<feature type="compositionally biased region" description="Basic residues" evidence="1">
    <location>
        <begin position="1"/>
        <end position="10"/>
    </location>
</feature>
<sequence length="537" mass="61614">MNSTTNRRKWSPQTPAEPRHMKYQAYTSPEQKQMQEDSYLFKMIEEACRNSKYLDYTIFDELYSDTSPKAFYLKNYLKSIERLATHWKLVREEDYKYRAKNYDNIDEFINEIPRVINGRYFSIKTFLLSLRRLQLSLDFGNPKYKKTESYKTCKLFYKECAKLHLEFHRLLDFFHLLAKYLNKIRQAKKRQYEDVEGLKIKELSEKKAAWMTNLFANDPQHKSSQEKQRSKDTKLLKFYEESQQKIRNFIKNLNLIPVEKTYISVIVKLNQQFLQEQSEILETKIGDQRKIIENQFFDEDGNFFNSMMKSFASGISSIKGSPIDADKCIGLPNNKPSPYLDLVVRTPADKKKLYGNFKQTSSSLLRKAQAMNKPIHSNRKLFSDNEKDVKMKGVPQAVVSLNDKENNCDNTPKNKAVVSPIPSVKGTWGKFNSPSASGLATKVGSPSTAYYKSPFVVNSNHPNAKTSSQVTTPMNGLKGSLVATSTCGSTIQNIKSRNYNLEELGGTNQGESNQKGTFKSICLKSNAQSPTASGYKA</sequence>
<feature type="region of interest" description="Disordered" evidence="1">
    <location>
        <begin position="1"/>
        <end position="22"/>
    </location>
</feature>
<evidence type="ECO:0000256" key="1">
    <source>
        <dbReference type="SAM" id="MobiDB-lite"/>
    </source>
</evidence>
<evidence type="ECO:0000313" key="2">
    <source>
        <dbReference type="EMBL" id="CAI2364563.1"/>
    </source>
</evidence>
<protein>
    <submittedName>
        <fullName evidence="2">Uncharacterized protein</fullName>
    </submittedName>
</protein>
<dbReference type="AlphaFoldDB" id="A0AAD1U9L6"/>
<gene>
    <name evidence="2" type="ORF">ECRASSUSDP1_LOCUS5908</name>
</gene>
<dbReference type="Proteomes" id="UP001295684">
    <property type="component" value="Unassembled WGS sequence"/>
</dbReference>
<reference evidence="2" key="1">
    <citation type="submission" date="2023-07" db="EMBL/GenBank/DDBJ databases">
        <authorList>
            <consortium name="AG Swart"/>
            <person name="Singh M."/>
            <person name="Singh A."/>
            <person name="Seah K."/>
            <person name="Emmerich C."/>
        </authorList>
    </citation>
    <scope>NUCLEOTIDE SEQUENCE</scope>
    <source>
        <strain evidence="2">DP1</strain>
    </source>
</reference>
<proteinExistence type="predicted"/>
<comment type="caution">
    <text evidence="2">The sequence shown here is derived from an EMBL/GenBank/DDBJ whole genome shotgun (WGS) entry which is preliminary data.</text>
</comment>
<dbReference type="EMBL" id="CAMPGE010005718">
    <property type="protein sequence ID" value="CAI2364563.1"/>
    <property type="molecule type" value="Genomic_DNA"/>
</dbReference>
<organism evidence="2 3">
    <name type="scientific">Euplotes crassus</name>
    <dbReference type="NCBI Taxonomy" id="5936"/>
    <lineage>
        <taxon>Eukaryota</taxon>
        <taxon>Sar</taxon>
        <taxon>Alveolata</taxon>
        <taxon>Ciliophora</taxon>
        <taxon>Intramacronucleata</taxon>
        <taxon>Spirotrichea</taxon>
        <taxon>Hypotrichia</taxon>
        <taxon>Euplotida</taxon>
        <taxon>Euplotidae</taxon>
        <taxon>Moneuplotes</taxon>
    </lineage>
</organism>
<keyword evidence="3" id="KW-1185">Reference proteome</keyword>
<name>A0AAD1U9L6_EUPCR</name>
<evidence type="ECO:0000313" key="3">
    <source>
        <dbReference type="Proteomes" id="UP001295684"/>
    </source>
</evidence>
<accession>A0AAD1U9L6</accession>